<feature type="region of interest" description="Disordered" evidence="1">
    <location>
        <begin position="164"/>
        <end position="283"/>
    </location>
</feature>
<organism evidence="2 3">
    <name type="scientific">Rhodotorula diobovata</name>
    <dbReference type="NCBI Taxonomy" id="5288"/>
    <lineage>
        <taxon>Eukaryota</taxon>
        <taxon>Fungi</taxon>
        <taxon>Dikarya</taxon>
        <taxon>Basidiomycota</taxon>
        <taxon>Pucciniomycotina</taxon>
        <taxon>Microbotryomycetes</taxon>
        <taxon>Sporidiobolales</taxon>
        <taxon>Sporidiobolaceae</taxon>
        <taxon>Rhodotorula</taxon>
    </lineage>
</organism>
<dbReference type="EMBL" id="SOZI01000101">
    <property type="protein sequence ID" value="TNY19290.1"/>
    <property type="molecule type" value="Genomic_DNA"/>
</dbReference>
<evidence type="ECO:0000313" key="3">
    <source>
        <dbReference type="Proteomes" id="UP000311382"/>
    </source>
</evidence>
<keyword evidence="3" id="KW-1185">Reference proteome</keyword>
<reference evidence="2 3" key="1">
    <citation type="submission" date="2019-03" db="EMBL/GenBank/DDBJ databases">
        <title>Rhodosporidium diobovatum UCD-FST 08-225 genome sequencing, assembly, and annotation.</title>
        <authorList>
            <person name="Fakankun I.U."/>
            <person name="Fristensky B."/>
            <person name="Levin D.B."/>
        </authorList>
    </citation>
    <scope>NUCLEOTIDE SEQUENCE [LARGE SCALE GENOMIC DNA]</scope>
    <source>
        <strain evidence="2 3">UCD-FST 08-225</strain>
    </source>
</reference>
<sequence length="283" mass="30761">MDCSFSEHLSAPAPVPWLRLPLPLSSSHPPRARCLAYSAVRTFLLAPLAVVAVTNGFGCSPLSDLSRRMTRHGLRLRTRSAPRRADARRRLVPRRCRLSLAAAPLFSHGDSAEAFCQSLTMLALERKRTIPGFAGKQRSGAGCEYAVFSSRCFSPCEDRRPRARSYRAAGRGLVRRSGRGTRASGDLPSLRRRAAAPASSLQDVGSRPESGLLQARRQSREHFRERSRSAARHSPTSAVCESSGEDRGPTALRARVGARRPDCPSLPHAPALSSSSRVSSRGT</sequence>
<gene>
    <name evidence="2" type="ORF">DMC30DRAFT_13325</name>
</gene>
<feature type="compositionally biased region" description="Low complexity" evidence="1">
    <location>
        <begin position="265"/>
        <end position="283"/>
    </location>
</feature>
<protein>
    <submittedName>
        <fullName evidence="2">Uncharacterized protein</fullName>
    </submittedName>
</protein>
<evidence type="ECO:0000313" key="2">
    <source>
        <dbReference type="EMBL" id="TNY19290.1"/>
    </source>
</evidence>
<evidence type="ECO:0000256" key="1">
    <source>
        <dbReference type="SAM" id="MobiDB-lite"/>
    </source>
</evidence>
<feature type="compositionally biased region" description="Basic and acidic residues" evidence="1">
    <location>
        <begin position="218"/>
        <end position="228"/>
    </location>
</feature>
<accession>A0A5C5FR66</accession>
<comment type="caution">
    <text evidence="2">The sequence shown here is derived from an EMBL/GenBank/DDBJ whole genome shotgun (WGS) entry which is preliminary data.</text>
</comment>
<proteinExistence type="predicted"/>
<name>A0A5C5FR66_9BASI</name>
<dbReference type="Proteomes" id="UP000311382">
    <property type="component" value="Unassembled WGS sequence"/>
</dbReference>
<dbReference type="AlphaFoldDB" id="A0A5C5FR66"/>